<feature type="compositionally biased region" description="Acidic residues" evidence="1">
    <location>
        <begin position="128"/>
        <end position="137"/>
    </location>
</feature>
<dbReference type="HOGENOM" id="CLU_123487_0_0_1"/>
<protein>
    <submittedName>
        <fullName evidence="2">Uncharacterized protein</fullName>
    </submittedName>
</protein>
<evidence type="ECO:0000256" key="1">
    <source>
        <dbReference type="SAM" id="MobiDB-lite"/>
    </source>
</evidence>
<proteinExistence type="predicted"/>
<gene>
    <name evidence="2" type="ORF">M419DRAFT_123347</name>
</gene>
<dbReference type="AlphaFoldDB" id="A0A024SBZ5"/>
<accession>A0A024SBZ5</accession>
<reference evidence="3" key="1">
    <citation type="journal article" date="2013" name="Ind. Biotechnol.">
        <title>Comparative genomics analysis of Trichoderma reesei strains.</title>
        <authorList>
            <person name="Koike H."/>
            <person name="Aerts A."/>
            <person name="LaButti K."/>
            <person name="Grigoriev I.V."/>
            <person name="Baker S.E."/>
        </authorList>
    </citation>
    <scope>NUCLEOTIDE SEQUENCE [LARGE SCALE GENOMIC DNA]</scope>
    <source>
        <strain evidence="3">ATCC 56765 / BCRC 32924 / NRRL 11460 / Rut C-30</strain>
    </source>
</reference>
<dbReference type="KEGG" id="trr:M419DRAFT_123347"/>
<dbReference type="EMBL" id="KI911147">
    <property type="protein sequence ID" value="ETS01717.1"/>
    <property type="molecule type" value="Genomic_DNA"/>
</dbReference>
<organism evidence="2 3">
    <name type="scientific">Hypocrea jecorina (strain ATCC 56765 / BCRC 32924 / NRRL 11460 / Rut C-30)</name>
    <name type="common">Trichoderma reesei</name>
    <dbReference type="NCBI Taxonomy" id="1344414"/>
    <lineage>
        <taxon>Eukaryota</taxon>
        <taxon>Fungi</taxon>
        <taxon>Dikarya</taxon>
        <taxon>Ascomycota</taxon>
        <taxon>Pezizomycotina</taxon>
        <taxon>Sordariomycetes</taxon>
        <taxon>Hypocreomycetidae</taxon>
        <taxon>Hypocreales</taxon>
        <taxon>Hypocreaceae</taxon>
        <taxon>Trichoderma</taxon>
    </lineage>
</organism>
<evidence type="ECO:0000313" key="3">
    <source>
        <dbReference type="Proteomes" id="UP000024376"/>
    </source>
</evidence>
<feature type="region of interest" description="Disordered" evidence="1">
    <location>
        <begin position="87"/>
        <end position="158"/>
    </location>
</feature>
<evidence type="ECO:0000313" key="2">
    <source>
        <dbReference type="EMBL" id="ETS01717.1"/>
    </source>
</evidence>
<name>A0A024SBZ5_HYPJR</name>
<sequence length="158" mass="17994">MRGKQILTTGLATIATVHAAHGVYKSLEKRKARKEAVKEGLLSSKEAKKLKTKAIMQDAASIGIAAIGIKGALSELKEAREMAKEVKQWKEEKRLRHQKRLEKRQKLGERQRSSSWSTPSRERHDEYYGDGEDEPDYDLDRYSGVPPLLQPPVRRDSR</sequence>
<dbReference type="Proteomes" id="UP000024376">
    <property type="component" value="Unassembled WGS sequence"/>
</dbReference>